<dbReference type="InterPro" id="IPR022409">
    <property type="entry name" value="PKD/Chitinase_dom"/>
</dbReference>
<dbReference type="InterPro" id="IPR035986">
    <property type="entry name" value="PKD_dom_sf"/>
</dbReference>
<dbReference type="PROSITE" id="PS50093">
    <property type="entry name" value="PKD"/>
    <property type="match status" value="1"/>
</dbReference>
<dbReference type="Proteomes" id="UP001595841">
    <property type="component" value="Unassembled WGS sequence"/>
</dbReference>
<dbReference type="InterPro" id="IPR013783">
    <property type="entry name" value="Ig-like_fold"/>
</dbReference>
<dbReference type="Gene3D" id="2.60.40.1190">
    <property type="match status" value="1"/>
</dbReference>
<dbReference type="Pfam" id="PF18911">
    <property type="entry name" value="PKD_4"/>
    <property type="match status" value="1"/>
</dbReference>
<keyword evidence="3" id="KW-1185">Reference proteome</keyword>
<comment type="caution">
    <text evidence="2">The sequence shown here is derived from an EMBL/GenBank/DDBJ whole genome shotgun (WGS) entry which is preliminary data.</text>
</comment>
<proteinExistence type="predicted"/>
<sequence>MRFKILCGLLLLFLIPIFAGSFPDPGKEYHIFQFPKDQIPRIDGEFSDWDMVPESFTIGLDQLMDTRFGNGTNLDPKDFDISVKVGWVKGLNRLYFYLEMYDDYWDYNDPALGQDIFELVVDGNLSAGPFIKQHNGNKDKVSVEELHFKGHGAHAQNYHIFTPVQNKDAVMIWGNTPWIKEFPHFNVAYDYAFEHSESGKLKMEFWMTPFDHAAVEGFQESTVTQLKENNRIGLSWCFLDFDGEACESFMNLAHDTKMIYDASYLNIFRLMPLEKQFIKPIEANWDFVELDRDQRWFQFKDESKGNITSWHWDFGDGNSSNNQHPSHRYNEAGEWTVILTVEGPEGKSVRSKVWDVVTK</sequence>
<reference evidence="3" key="1">
    <citation type="journal article" date="2019" name="Int. J. Syst. Evol. Microbiol.">
        <title>The Global Catalogue of Microorganisms (GCM) 10K type strain sequencing project: providing services to taxonomists for standard genome sequencing and annotation.</title>
        <authorList>
            <consortium name="The Broad Institute Genomics Platform"/>
            <consortium name="The Broad Institute Genome Sequencing Center for Infectious Disease"/>
            <person name="Wu L."/>
            <person name="Ma J."/>
        </authorList>
    </citation>
    <scope>NUCLEOTIDE SEQUENCE [LARGE SCALE GENOMIC DNA]</scope>
    <source>
        <strain evidence="3">CGMCC 1.15774</strain>
    </source>
</reference>
<organism evidence="2 3">
    <name type="scientific">Flagellimonas marina</name>
    <dbReference type="NCBI Taxonomy" id="1775168"/>
    <lineage>
        <taxon>Bacteria</taxon>
        <taxon>Pseudomonadati</taxon>
        <taxon>Bacteroidota</taxon>
        <taxon>Flavobacteriia</taxon>
        <taxon>Flavobacteriales</taxon>
        <taxon>Flavobacteriaceae</taxon>
        <taxon>Flagellimonas</taxon>
    </lineage>
</organism>
<feature type="domain" description="PKD" evidence="1">
    <location>
        <begin position="299"/>
        <end position="353"/>
    </location>
</feature>
<dbReference type="CDD" id="cd00146">
    <property type="entry name" value="PKD"/>
    <property type="match status" value="1"/>
</dbReference>
<accession>A0ABV8PH29</accession>
<dbReference type="RefSeq" id="WP_379762863.1">
    <property type="nucleotide sequence ID" value="NZ_JBHSCL010000004.1"/>
</dbReference>
<evidence type="ECO:0000259" key="1">
    <source>
        <dbReference type="PROSITE" id="PS50093"/>
    </source>
</evidence>
<gene>
    <name evidence="2" type="ORF">ACFOWS_05020</name>
</gene>
<dbReference type="EMBL" id="JBHSCL010000004">
    <property type="protein sequence ID" value="MFC4219479.1"/>
    <property type="molecule type" value="Genomic_DNA"/>
</dbReference>
<dbReference type="SUPFAM" id="SSF49299">
    <property type="entry name" value="PKD domain"/>
    <property type="match status" value="1"/>
</dbReference>
<protein>
    <submittedName>
        <fullName evidence="2">PKD domain-containing protein</fullName>
    </submittedName>
</protein>
<name>A0ABV8PH29_9FLAO</name>
<dbReference type="InterPro" id="IPR000601">
    <property type="entry name" value="PKD_dom"/>
</dbReference>
<dbReference type="Gene3D" id="2.60.40.10">
    <property type="entry name" value="Immunoglobulins"/>
    <property type="match status" value="1"/>
</dbReference>
<dbReference type="SMART" id="SM00089">
    <property type="entry name" value="PKD"/>
    <property type="match status" value="1"/>
</dbReference>
<evidence type="ECO:0000313" key="3">
    <source>
        <dbReference type="Proteomes" id="UP001595841"/>
    </source>
</evidence>
<evidence type="ECO:0000313" key="2">
    <source>
        <dbReference type="EMBL" id="MFC4219479.1"/>
    </source>
</evidence>